<evidence type="ECO:0000259" key="3">
    <source>
        <dbReference type="Pfam" id="PF04504"/>
    </source>
</evidence>
<dbReference type="OrthoDB" id="669440at2759"/>
<dbReference type="InterPro" id="IPR007592">
    <property type="entry name" value="GEBP"/>
</dbReference>
<reference evidence="4" key="1">
    <citation type="submission" date="2017-07" db="EMBL/GenBank/DDBJ databases">
        <title>Taro Niue Genome Assembly and Annotation.</title>
        <authorList>
            <person name="Atibalentja N."/>
            <person name="Keating K."/>
            <person name="Fields C.J."/>
        </authorList>
    </citation>
    <scope>NUCLEOTIDE SEQUENCE</scope>
    <source>
        <strain evidence="4">Niue_2</strain>
        <tissue evidence="4">Leaf</tissue>
    </source>
</reference>
<comment type="caution">
    <text evidence="4">The sequence shown here is derived from an EMBL/GenBank/DDBJ whole genome shotgun (WGS) entry which is preliminary data.</text>
</comment>
<evidence type="ECO:0000256" key="1">
    <source>
        <dbReference type="ARBA" id="ARBA00010820"/>
    </source>
</evidence>
<feature type="region of interest" description="Disordered" evidence="2">
    <location>
        <begin position="1"/>
        <end position="55"/>
    </location>
</feature>
<feature type="compositionally biased region" description="Low complexity" evidence="2">
    <location>
        <begin position="1"/>
        <end position="10"/>
    </location>
</feature>
<evidence type="ECO:0000256" key="2">
    <source>
        <dbReference type="SAM" id="MobiDB-lite"/>
    </source>
</evidence>
<dbReference type="Proteomes" id="UP000652761">
    <property type="component" value="Unassembled WGS sequence"/>
</dbReference>
<dbReference type="InterPro" id="IPR053932">
    <property type="entry name" value="GeBP-like_DBD"/>
</dbReference>
<sequence length="424" mass="45634">MPSPAAGAPGRRPRTFVADGDDVEDSDEETVDEAFDDEEEEVDDSGKHPQRRKPWVVVASSSSSAAAARALAEAPNEHSVLSASSAVPNLNGGSGAVDAAAAGEEGGGGYATPRRKRRRTGAEGSAEGRTPLGALEDSRRMFQRLWTDEDEIAILQGFLDFSSGRRRAAVAAHHHDTGPFYDQIRARLRLDFNKSQLVEKLRRLKKKYRNVTGKMSSGKDHAFRSPHDQATFELSRQIWGNAIYSRGGGGDEVDVDDLAPHQVGDLEGGGVVAVSEPRKPRRRSRKRSVAEAAVTPAAGAVVLAAGSAPVEVKISESHTSPKAMAPVPNVIQETVRSCLSPMFKELLCWAVGGRMGGGAVAGGILEGLTLSLLPLGVGSNHVKLEGAPMADEKWRKQQIMELEVFSKRMELVQEQIKLILRELR</sequence>
<evidence type="ECO:0000313" key="5">
    <source>
        <dbReference type="Proteomes" id="UP000652761"/>
    </source>
</evidence>
<feature type="region of interest" description="Disordered" evidence="2">
    <location>
        <begin position="97"/>
        <end position="134"/>
    </location>
</feature>
<protein>
    <recommendedName>
        <fullName evidence="3">Glabrous enhancer-binding protein-like DBD domain-containing protein</fullName>
    </recommendedName>
</protein>
<dbReference type="EMBL" id="NMUH01000920">
    <property type="protein sequence ID" value="MQL86705.1"/>
    <property type="molecule type" value="Genomic_DNA"/>
</dbReference>
<accession>A0A843USW9</accession>
<dbReference type="AlphaFoldDB" id="A0A843USW9"/>
<proteinExistence type="inferred from homology"/>
<dbReference type="Pfam" id="PF04504">
    <property type="entry name" value="GeBP-like_DBD"/>
    <property type="match status" value="1"/>
</dbReference>
<organism evidence="4 5">
    <name type="scientific">Colocasia esculenta</name>
    <name type="common">Wild taro</name>
    <name type="synonym">Arum esculentum</name>
    <dbReference type="NCBI Taxonomy" id="4460"/>
    <lineage>
        <taxon>Eukaryota</taxon>
        <taxon>Viridiplantae</taxon>
        <taxon>Streptophyta</taxon>
        <taxon>Embryophyta</taxon>
        <taxon>Tracheophyta</taxon>
        <taxon>Spermatophyta</taxon>
        <taxon>Magnoliopsida</taxon>
        <taxon>Liliopsida</taxon>
        <taxon>Araceae</taxon>
        <taxon>Aroideae</taxon>
        <taxon>Colocasieae</taxon>
        <taxon>Colocasia</taxon>
    </lineage>
</organism>
<keyword evidence="5" id="KW-1185">Reference proteome</keyword>
<name>A0A843USW9_COLES</name>
<dbReference type="PANTHER" id="PTHR31662">
    <property type="entry name" value="BNAANNG10740D PROTEIN-RELATED"/>
    <property type="match status" value="1"/>
</dbReference>
<feature type="compositionally biased region" description="Acidic residues" evidence="2">
    <location>
        <begin position="19"/>
        <end position="43"/>
    </location>
</feature>
<dbReference type="GO" id="GO:0006355">
    <property type="term" value="P:regulation of DNA-templated transcription"/>
    <property type="evidence" value="ECO:0007669"/>
    <property type="project" value="InterPro"/>
</dbReference>
<comment type="similarity">
    <text evidence="1">Belongs to the GeBP family.</text>
</comment>
<dbReference type="PANTHER" id="PTHR31662:SF1">
    <property type="entry name" value="OS01G0249900 PROTEIN"/>
    <property type="match status" value="1"/>
</dbReference>
<evidence type="ECO:0000313" key="4">
    <source>
        <dbReference type="EMBL" id="MQL86705.1"/>
    </source>
</evidence>
<feature type="domain" description="Glabrous enhancer-binding protein-like DBD" evidence="3">
    <location>
        <begin position="142"/>
        <end position="240"/>
    </location>
</feature>
<gene>
    <name evidence="4" type="ORF">Taro_019238</name>
</gene>
<dbReference type="GO" id="GO:0005634">
    <property type="term" value="C:nucleus"/>
    <property type="evidence" value="ECO:0007669"/>
    <property type="project" value="TreeGrafter"/>
</dbReference>